<dbReference type="AlphaFoldDB" id="A0AAD6FP07"/>
<comment type="caution">
    <text evidence="1">The sequence shown here is derived from an EMBL/GenBank/DDBJ whole genome shotgun (WGS) entry which is preliminary data.</text>
</comment>
<keyword evidence="2" id="KW-1185">Reference proteome</keyword>
<evidence type="ECO:0000313" key="2">
    <source>
        <dbReference type="Proteomes" id="UP001219934"/>
    </source>
</evidence>
<evidence type="ECO:0000313" key="1">
    <source>
        <dbReference type="EMBL" id="KAJ4942458.1"/>
    </source>
</evidence>
<accession>A0AAD6FP07</accession>
<proteinExistence type="predicted"/>
<sequence>VLTFRKLWTEMLLKRGRQGMPQQMLQWKCSVAESLASILPPLSLPVLSSSQGTPTLSLAGLGGAASEWG</sequence>
<dbReference type="EMBL" id="JAPTMU010000006">
    <property type="protein sequence ID" value="KAJ4942458.1"/>
    <property type="molecule type" value="Genomic_DNA"/>
</dbReference>
<protein>
    <submittedName>
        <fullName evidence="1">Uncharacterized protein</fullName>
    </submittedName>
</protein>
<reference evidence="1" key="1">
    <citation type="submission" date="2022-11" db="EMBL/GenBank/DDBJ databases">
        <title>Chromosome-level genome of Pogonophryne albipinna.</title>
        <authorList>
            <person name="Jo E."/>
        </authorList>
    </citation>
    <scope>NUCLEOTIDE SEQUENCE</scope>
    <source>
        <strain evidence="1">SGF0006</strain>
        <tissue evidence="1">Muscle</tissue>
    </source>
</reference>
<dbReference type="Proteomes" id="UP001219934">
    <property type="component" value="Unassembled WGS sequence"/>
</dbReference>
<feature type="non-terminal residue" evidence="1">
    <location>
        <position position="69"/>
    </location>
</feature>
<organism evidence="1 2">
    <name type="scientific">Pogonophryne albipinna</name>
    <dbReference type="NCBI Taxonomy" id="1090488"/>
    <lineage>
        <taxon>Eukaryota</taxon>
        <taxon>Metazoa</taxon>
        <taxon>Chordata</taxon>
        <taxon>Craniata</taxon>
        <taxon>Vertebrata</taxon>
        <taxon>Euteleostomi</taxon>
        <taxon>Actinopterygii</taxon>
        <taxon>Neopterygii</taxon>
        <taxon>Teleostei</taxon>
        <taxon>Neoteleostei</taxon>
        <taxon>Acanthomorphata</taxon>
        <taxon>Eupercaria</taxon>
        <taxon>Perciformes</taxon>
        <taxon>Notothenioidei</taxon>
        <taxon>Pogonophryne</taxon>
    </lineage>
</organism>
<feature type="non-terminal residue" evidence="1">
    <location>
        <position position="1"/>
    </location>
</feature>
<name>A0AAD6FP07_9TELE</name>
<gene>
    <name evidence="1" type="ORF">JOQ06_012324</name>
</gene>